<dbReference type="GO" id="GO:0016780">
    <property type="term" value="F:phosphotransferase activity, for other substituted phosphate groups"/>
    <property type="evidence" value="ECO:0007669"/>
    <property type="project" value="TreeGrafter"/>
</dbReference>
<accession>A0A5C6F4G8</accession>
<dbReference type="EMBL" id="SJPX01000002">
    <property type="protein sequence ID" value="TWU56095.1"/>
    <property type="molecule type" value="Genomic_DNA"/>
</dbReference>
<dbReference type="PANTHER" id="PTHR30576:SF10">
    <property type="entry name" value="SLL5057 PROTEIN"/>
    <property type="match status" value="1"/>
</dbReference>
<sequence length="397" mass="44997">MLGALIDDLRQRVSTIGVRDALLLSETHFNRELARERIRATRRSIPFCIITVKLIGNRQRRAQLRKMLRLLHRNLRMTDQKGMLSQGVVGILLVDTSEMGGRSAMDRLAGVMQTNHLHVEMDLKVHDPDGFGPQDQSGPNDQQSRIDVGRSPWQSTPHHRVDEPTHQEAGISGELTVSGGPAAMAMIASEEPMMDLPRLRMFSKRAFDVVGASVGLVVLSPVIAAAMLKIRMDDGGSPLFKQTREGMHGRPFTIYKLRTMVVDAEKRQAELRHQSHRDGPAFKIKHDPRITNVGRFLRRSCIDELPQLWNVLKGDMSLVGPRPLPWQESRACAGWHRRRLDLRPGMTCYWQVNKANIKSFDDWMRLDLRYLSTFGVVEDARLIFQTIKVPILGRGSE</sequence>
<dbReference type="RefSeq" id="WP_246151556.1">
    <property type="nucleotide sequence ID" value="NZ_SJPX01000002.1"/>
</dbReference>
<comment type="caution">
    <text evidence="4">The sequence shown here is derived from an EMBL/GenBank/DDBJ whole genome shotgun (WGS) entry which is preliminary data.</text>
</comment>
<name>A0A5C6F4G8_9BACT</name>
<feature type="compositionally biased region" description="Polar residues" evidence="2">
    <location>
        <begin position="134"/>
        <end position="145"/>
    </location>
</feature>
<feature type="region of interest" description="Disordered" evidence="2">
    <location>
        <begin position="124"/>
        <end position="171"/>
    </location>
</feature>
<gene>
    <name evidence="4" type="primary">epsL</name>
    <name evidence="4" type="ORF">Poly59_23990</name>
</gene>
<evidence type="ECO:0000256" key="1">
    <source>
        <dbReference type="ARBA" id="ARBA00006464"/>
    </source>
</evidence>
<keyword evidence="5" id="KW-1185">Reference proteome</keyword>
<dbReference type="Proteomes" id="UP000317977">
    <property type="component" value="Unassembled WGS sequence"/>
</dbReference>
<proteinExistence type="inferred from homology"/>
<comment type="similarity">
    <text evidence="1">Belongs to the bacterial sugar transferase family.</text>
</comment>
<protein>
    <submittedName>
        <fullName evidence="4">Putative sugar transferase EpsL</fullName>
        <ecNumber evidence="4">2.-.-.-</ecNumber>
    </submittedName>
</protein>
<organism evidence="4 5">
    <name type="scientific">Rubripirellula reticaptiva</name>
    <dbReference type="NCBI Taxonomy" id="2528013"/>
    <lineage>
        <taxon>Bacteria</taxon>
        <taxon>Pseudomonadati</taxon>
        <taxon>Planctomycetota</taxon>
        <taxon>Planctomycetia</taxon>
        <taxon>Pirellulales</taxon>
        <taxon>Pirellulaceae</taxon>
        <taxon>Rubripirellula</taxon>
    </lineage>
</organism>
<feature type="domain" description="Bacterial sugar transferase" evidence="3">
    <location>
        <begin position="204"/>
        <end position="389"/>
    </location>
</feature>
<evidence type="ECO:0000313" key="4">
    <source>
        <dbReference type="EMBL" id="TWU56095.1"/>
    </source>
</evidence>
<evidence type="ECO:0000313" key="5">
    <source>
        <dbReference type="Proteomes" id="UP000317977"/>
    </source>
</evidence>
<dbReference type="AlphaFoldDB" id="A0A5C6F4G8"/>
<dbReference type="EC" id="2.-.-.-" evidence="4"/>
<dbReference type="PANTHER" id="PTHR30576">
    <property type="entry name" value="COLANIC BIOSYNTHESIS UDP-GLUCOSE LIPID CARRIER TRANSFERASE"/>
    <property type="match status" value="1"/>
</dbReference>
<dbReference type="InterPro" id="IPR003362">
    <property type="entry name" value="Bact_transf"/>
</dbReference>
<evidence type="ECO:0000259" key="3">
    <source>
        <dbReference type="Pfam" id="PF02397"/>
    </source>
</evidence>
<dbReference type="Pfam" id="PF02397">
    <property type="entry name" value="Bac_transf"/>
    <property type="match status" value="1"/>
</dbReference>
<reference evidence="4 5" key="1">
    <citation type="submission" date="2019-02" db="EMBL/GenBank/DDBJ databases">
        <title>Deep-cultivation of Planctomycetes and their phenomic and genomic characterization uncovers novel biology.</title>
        <authorList>
            <person name="Wiegand S."/>
            <person name="Jogler M."/>
            <person name="Boedeker C."/>
            <person name="Pinto D."/>
            <person name="Vollmers J."/>
            <person name="Rivas-Marin E."/>
            <person name="Kohn T."/>
            <person name="Peeters S.H."/>
            <person name="Heuer A."/>
            <person name="Rast P."/>
            <person name="Oberbeckmann S."/>
            <person name="Bunk B."/>
            <person name="Jeske O."/>
            <person name="Meyerdierks A."/>
            <person name="Storesund J.E."/>
            <person name="Kallscheuer N."/>
            <person name="Luecker S."/>
            <person name="Lage O.M."/>
            <person name="Pohl T."/>
            <person name="Merkel B.J."/>
            <person name="Hornburger P."/>
            <person name="Mueller R.-W."/>
            <person name="Bruemmer F."/>
            <person name="Labrenz M."/>
            <person name="Spormann A.M."/>
            <person name="Op Den Camp H."/>
            <person name="Overmann J."/>
            <person name="Amann R."/>
            <person name="Jetten M.S.M."/>
            <person name="Mascher T."/>
            <person name="Medema M.H."/>
            <person name="Devos D.P."/>
            <person name="Kaster A.-K."/>
            <person name="Ovreas L."/>
            <person name="Rohde M."/>
            <person name="Galperin M.Y."/>
            <person name="Jogler C."/>
        </authorList>
    </citation>
    <scope>NUCLEOTIDE SEQUENCE [LARGE SCALE GENOMIC DNA]</scope>
    <source>
        <strain evidence="4 5">Poly59</strain>
    </source>
</reference>
<evidence type="ECO:0000256" key="2">
    <source>
        <dbReference type="SAM" id="MobiDB-lite"/>
    </source>
</evidence>
<keyword evidence="4" id="KW-0808">Transferase</keyword>